<name>D2W5Y8_NAEGR</name>
<dbReference type="KEGG" id="ngr:NAEGRDRAFT_76832"/>
<gene>
    <name evidence="1" type="ORF">NAEGRDRAFT_76832</name>
</gene>
<keyword evidence="2" id="KW-1185">Reference proteome</keyword>
<dbReference type="VEuPathDB" id="AmoebaDB:NAEGRDRAFT_76832"/>
<dbReference type="RefSeq" id="XP_002668258.1">
    <property type="nucleotide sequence ID" value="XM_002668212.1"/>
</dbReference>
<sequence>MTSQPITAPLDQLPDELLLCIVTFSTNNPIDIIKFSHINKRMERVLNSYPNIFPQLITYDPLDPLDRSTSKLMNGYLFGKFWENPLKNGFAVLKEFTKRVFGPRSKTLSKKSTTGIRQPEKYLGVISEMKQQVDSEQKLVDCLKWSRRDPIGIIKAIESRGRAVERANTSRITHLS</sequence>
<organism evidence="2">
    <name type="scientific">Naegleria gruberi</name>
    <name type="common">Amoeba</name>
    <dbReference type="NCBI Taxonomy" id="5762"/>
    <lineage>
        <taxon>Eukaryota</taxon>
        <taxon>Discoba</taxon>
        <taxon>Heterolobosea</taxon>
        <taxon>Tetramitia</taxon>
        <taxon>Eutetramitia</taxon>
        <taxon>Vahlkampfiidae</taxon>
        <taxon>Naegleria</taxon>
    </lineage>
</organism>
<evidence type="ECO:0000313" key="1">
    <source>
        <dbReference type="EMBL" id="EFC35514.1"/>
    </source>
</evidence>
<protein>
    <recommendedName>
        <fullName evidence="3">F-box domain-containing protein</fullName>
    </recommendedName>
</protein>
<evidence type="ECO:0000313" key="2">
    <source>
        <dbReference type="Proteomes" id="UP000006671"/>
    </source>
</evidence>
<dbReference type="EMBL" id="GG739177">
    <property type="protein sequence ID" value="EFC35514.1"/>
    <property type="molecule type" value="Genomic_DNA"/>
</dbReference>
<dbReference type="Proteomes" id="UP000006671">
    <property type="component" value="Unassembled WGS sequence"/>
</dbReference>
<evidence type="ECO:0008006" key="3">
    <source>
        <dbReference type="Google" id="ProtNLM"/>
    </source>
</evidence>
<dbReference type="OrthoDB" id="3359674at2759"/>
<dbReference type="InParanoid" id="D2W5Y8"/>
<feature type="non-terminal residue" evidence="1">
    <location>
        <position position="176"/>
    </location>
</feature>
<reference evidence="1 2" key="1">
    <citation type="journal article" date="2010" name="Cell">
        <title>The genome of Naegleria gruberi illuminates early eukaryotic versatility.</title>
        <authorList>
            <person name="Fritz-Laylin L.K."/>
            <person name="Prochnik S.E."/>
            <person name="Ginger M.L."/>
            <person name="Dacks J.B."/>
            <person name="Carpenter M.L."/>
            <person name="Field M.C."/>
            <person name="Kuo A."/>
            <person name="Paredez A."/>
            <person name="Chapman J."/>
            <person name="Pham J."/>
            <person name="Shu S."/>
            <person name="Neupane R."/>
            <person name="Cipriano M."/>
            <person name="Mancuso J."/>
            <person name="Tu H."/>
            <person name="Salamov A."/>
            <person name="Lindquist E."/>
            <person name="Shapiro H."/>
            <person name="Lucas S."/>
            <person name="Grigoriev I.V."/>
            <person name="Cande W.Z."/>
            <person name="Fulton C."/>
            <person name="Rokhsar D.S."/>
            <person name="Dawson S.C."/>
        </authorList>
    </citation>
    <scope>NUCLEOTIDE SEQUENCE [LARGE SCALE GENOMIC DNA]</scope>
    <source>
        <strain evidence="1 2">NEG-M</strain>
    </source>
</reference>
<accession>D2W5Y8</accession>
<proteinExistence type="predicted"/>
<dbReference type="GeneID" id="8856430"/>
<dbReference type="AlphaFoldDB" id="D2W5Y8"/>